<dbReference type="GO" id="GO:0030686">
    <property type="term" value="C:90S preribosome"/>
    <property type="evidence" value="ECO:0007669"/>
    <property type="project" value="TreeGrafter"/>
</dbReference>
<dbReference type="Gene3D" id="1.25.10.10">
    <property type="entry name" value="Leucine-rich Repeat Variant"/>
    <property type="match status" value="2"/>
</dbReference>
<dbReference type="GO" id="GO:0000056">
    <property type="term" value="P:ribosomal small subunit export from nucleus"/>
    <property type="evidence" value="ECO:0007669"/>
    <property type="project" value="TreeGrafter"/>
</dbReference>
<dbReference type="GO" id="GO:0005730">
    <property type="term" value="C:nucleolus"/>
    <property type="evidence" value="ECO:0007669"/>
    <property type="project" value="TreeGrafter"/>
</dbReference>
<proteinExistence type="predicted"/>
<dbReference type="InterPro" id="IPR001313">
    <property type="entry name" value="Pumilio_RNA-bd_rpt"/>
</dbReference>
<dbReference type="GO" id="GO:0003723">
    <property type="term" value="F:RNA binding"/>
    <property type="evidence" value="ECO:0007669"/>
    <property type="project" value="InterPro"/>
</dbReference>
<evidence type="ECO:0000313" key="3">
    <source>
        <dbReference type="Proteomes" id="UP001168821"/>
    </source>
</evidence>
<dbReference type="AlphaFoldDB" id="A0AA38I2Y7"/>
<dbReference type="GO" id="GO:0030688">
    <property type="term" value="C:preribosome, small subunit precursor"/>
    <property type="evidence" value="ECO:0007669"/>
    <property type="project" value="TreeGrafter"/>
</dbReference>
<evidence type="ECO:0008006" key="4">
    <source>
        <dbReference type="Google" id="ProtNLM"/>
    </source>
</evidence>
<dbReference type="SUPFAM" id="SSF48371">
    <property type="entry name" value="ARM repeat"/>
    <property type="match status" value="2"/>
</dbReference>
<dbReference type="GO" id="GO:0000447">
    <property type="term" value="P:endonucleolytic cleavage in ITS1 to separate SSU-rRNA from 5.8S rRNA and LSU-rRNA from tricistronic rRNA transcript (SSU-rRNA, 5.8S rRNA, LSU-rRNA)"/>
    <property type="evidence" value="ECO:0007669"/>
    <property type="project" value="TreeGrafter"/>
</dbReference>
<evidence type="ECO:0000256" key="1">
    <source>
        <dbReference type="ARBA" id="ARBA00022737"/>
    </source>
</evidence>
<name>A0AA38I2Y7_9CUCU</name>
<dbReference type="PANTHER" id="PTHR13102">
    <property type="entry name" value="NUCLEOLAR PROTEIN 9"/>
    <property type="match status" value="1"/>
</dbReference>
<sequence>MSEAAPTIDKSKRKRKKSFLKNARKYAKKGCYGRGSQLDADTYQYFVRIMEAYREGFDSEDDKSIFVNNVFEQTIDQEINCCCNQVGCRVVETLLPFANDTVVKRYMDVFSNELRPLCSDRFASHVLEALVRQAATCSLQENLDTEFRKKCTEFVTRVSRFLLNNLEDYLWDTYGSHVVRTCLESLAQIPKEDKTKPKINEQETTEIPLPDEYTEIIKDCTDRIMHWPQFPELCNTETSSGFLQVLLKSVKKTDSKLLKTLLGKLISTNFAPESEPPASSDVLPNIFLSKPAMMVLETALDVAKKKKFTQIYAKCFSSRLVKLATTRSTNFSVQKLILNCKEKSEFEAIFDELGDNFSDIIKVGHTGIIWALAQSCKRLATKQGIFMQNLMKSLDCSADERQSQFILCLCRFRDFQSSQNDTKADLQKEKLNLQGTLTLQVLLDFNKPIKIVNGLLDMEQSELLGLFSNTMGSHIVDSYVKSVFVGEKSRERLVRKMKGAYQELASSKYGSRSFEALWNAANIKNKLFILEELAHKDGAWSNSEHGKIIANKVNLVLFKRNKEEWKNSLNSTNKAKELFADILK</sequence>
<dbReference type="PANTHER" id="PTHR13102:SF0">
    <property type="entry name" value="NUCLEOLAR PROTEIN 9"/>
    <property type="match status" value="1"/>
</dbReference>
<dbReference type="GO" id="GO:0000480">
    <property type="term" value="P:endonucleolytic cleavage in 5'-ETS of tricistronic rRNA transcript (SSU-rRNA, 5.8S rRNA, LSU-rRNA)"/>
    <property type="evidence" value="ECO:0007669"/>
    <property type="project" value="TreeGrafter"/>
</dbReference>
<organism evidence="2 3">
    <name type="scientific">Zophobas morio</name>
    <dbReference type="NCBI Taxonomy" id="2755281"/>
    <lineage>
        <taxon>Eukaryota</taxon>
        <taxon>Metazoa</taxon>
        <taxon>Ecdysozoa</taxon>
        <taxon>Arthropoda</taxon>
        <taxon>Hexapoda</taxon>
        <taxon>Insecta</taxon>
        <taxon>Pterygota</taxon>
        <taxon>Neoptera</taxon>
        <taxon>Endopterygota</taxon>
        <taxon>Coleoptera</taxon>
        <taxon>Polyphaga</taxon>
        <taxon>Cucujiformia</taxon>
        <taxon>Tenebrionidae</taxon>
        <taxon>Zophobas</taxon>
    </lineage>
</organism>
<dbReference type="InterPro" id="IPR011989">
    <property type="entry name" value="ARM-like"/>
</dbReference>
<dbReference type="EMBL" id="JALNTZ010000006">
    <property type="protein sequence ID" value="KAJ3648045.1"/>
    <property type="molecule type" value="Genomic_DNA"/>
</dbReference>
<keyword evidence="3" id="KW-1185">Reference proteome</keyword>
<reference evidence="2" key="1">
    <citation type="journal article" date="2023" name="G3 (Bethesda)">
        <title>Whole genome assemblies of Zophobas morio and Tenebrio molitor.</title>
        <authorList>
            <person name="Kaur S."/>
            <person name="Stinson S.A."/>
            <person name="diCenzo G.C."/>
        </authorList>
    </citation>
    <scope>NUCLEOTIDE SEQUENCE</scope>
    <source>
        <strain evidence="2">QUZm001</strain>
    </source>
</reference>
<protein>
    <recommendedName>
        <fullName evidence="4">Nucleolar protein 9</fullName>
    </recommendedName>
</protein>
<dbReference type="SMART" id="SM00025">
    <property type="entry name" value="Pumilio"/>
    <property type="match status" value="5"/>
</dbReference>
<evidence type="ECO:0000313" key="2">
    <source>
        <dbReference type="EMBL" id="KAJ3648045.1"/>
    </source>
</evidence>
<dbReference type="GO" id="GO:0000472">
    <property type="term" value="P:endonucleolytic cleavage to generate mature 5'-end of SSU-rRNA from (SSU-rRNA, 5.8S rRNA, LSU-rRNA)"/>
    <property type="evidence" value="ECO:0007669"/>
    <property type="project" value="TreeGrafter"/>
</dbReference>
<keyword evidence="1" id="KW-0677">Repeat</keyword>
<gene>
    <name evidence="2" type="ORF">Zmor_019881</name>
</gene>
<dbReference type="InterPro" id="IPR040000">
    <property type="entry name" value="NOP9"/>
</dbReference>
<dbReference type="Proteomes" id="UP001168821">
    <property type="component" value="Unassembled WGS sequence"/>
</dbReference>
<accession>A0AA38I2Y7</accession>
<dbReference type="Pfam" id="PF22493">
    <property type="entry name" value="PUF_NOP9"/>
    <property type="match status" value="1"/>
</dbReference>
<dbReference type="InterPro" id="IPR016024">
    <property type="entry name" value="ARM-type_fold"/>
</dbReference>
<comment type="caution">
    <text evidence="2">The sequence shown here is derived from an EMBL/GenBank/DDBJ whole genome shotgun (WGS) entry which is preliminary data.</text>
</comment>